<gene>
    <name evidence="1" type="ORF">METZ01_LOCUS100088</name>
</gene>
<dbReference type="Pfam" id="PF02348">
    <property type="entry name" value="CTP_transf_3"/>
    <property type="match status" value="1"/>
</dbReference>
<proteinExistence type="predicted"/>
<evidence type="ECO:0000313" key="1">
    <source>
        <dbReference type="EMBL" id="SVA47234.1"/>
    </source>
</evidence>
<protein>
    <recommendedName>
        <fullName evidence="2">MobA-like NTP transferase domain-containing protein</fullName>
    </recommendedName>
</protein>
<sequence>MTGMSNPPTTDVAIFSFGRTDSQRCPNKMLRPLAGTTLTDILLTKFARCHQPTFFAGYEPEFRSLCNNHGVRFVQRDERSATIDEPIVEILSFLQPLEFTHFLCVNASLPFLELDTITSFLDDCIANDSQPAFGVIQKTNHLMSLDRHPLNFDITAHTINTKTVKPVLEFAHALYFFSKEYLFREGTYWDWNTVRLIELPSKLQTVDIDTEEDFRIAEALWNGLRNSRQS</sequence>
<evidence type="ECO:0008006" key="2">
    <source>
        <dbReference type="Google" id="ProtNLM"/>
    </source>
</evidence>
<dbReference type="EMBL" id="UINC01010635">
    <property type="protein sequence ID" value="SVA47234.1"/>
    <property type="molecule type" value="Genomic_DNA"/>
</dbReference>
<dbReference type="InterPro" id="IPR029044">
    <property type="entry name" value="Nucleotide-diphossugar_trans"/>
</dbReference>
<name>A0A381W421_9ZZZZ</name>
<accession>A0A381W421</accession>
<dbReference type="SUPFAM" id="SSF53448">
    <property type="entry name" value="Nucleotide-diphospho-sugar transferases"/>
    <property type="match status" value="1"/>
</dbReference>
<organism evidence="1">
    <name type="scientific">marine metagenome</name>
    <dbReference type="NCBI Taxonomy" id="408172"/>
    <lineage>
        <taxon>unclassified sequences</taxon>
        <taxon>metagenomes</taxon>
        <taxon>ecological metagenomes</taxon>
    </lineage>
</organism>
<dbReference type="Gene3D" id="3.90.550.10">
    <property type="entry name" value="Spore Coat Polysaccharide Biosynthesis Protein SpsA, Chain A"/>
    <property type="match status" value="1"/>
</dbReference>
<dbReference type="InterPro" id="IPR003329">
    <property type="entry name" value="Cytidylyl_trans"/>
</dbReference>
<reference evidence="1" key="1">
    <citation type="submission" date="2018-05" db="EMBL/GenBank/DDBJ databases">
        <authorList>
            <person name="Lanie J.A."/>
            <person name="Ng W.-L."/>
            <person name="Kazmierczak K.M."/>
            <person name="Andrzejewski T.M."/>
            <person name="Davidsen T.M."/>
            <person name="Wayne K.J."/>
            <person name="Tettelin H."/>
            <person name="Glass J.I."/>
            <person name="Rusch D."/>
            <person name="Podicherti R."/>
            <person name="Tsui H.-C.T."/>
            <person name="Winkler M.E."/>
        </authorList>
    </citation>
    <scope>NUCLEOTIDE SEQUENCE</scope>
</reference>
<dbReference type="AlphaFoldDB" id="A0A381W421"/>